<evidence type="ECO:0000313" key="3">
    <source>
        <dbReference type="EMBL" id="EYF04296.1"/>
    </source>
</evidence>
<feature type="domain" description="PLD phosphodiesterase" evidence="2">
    <location>
        <begin position="297"/>
        <end position="324"/>
    </location>
</feature>
<comment type="caution">
    <text evidence="3">The sequence shown here is derived from an EMBL/GenBank/DDBJ whole genome shotgun (WGS) entry which is preliminary data.</text>
</comment>
<keyword evidence="4" id="KW-1185">Reference proteome</keyword>
<dbReference type="GO" id="GO:0008808">
    <property type="term" value="F:cardiolipin synthase activity"/>
    <property type="evidence" value="ECO:0007669"/>
    <property type="project" value="TreeGrafter"/>
</dbReference>
<sequence>MNSSAVTPAPLEVLEDDPLPPTIRTAQHKLRLLPDMNVMLTAIQRDAKRARRRLLIETYIYRDDKLGRGFADTLALAAQRGVDVRMIYDPLGSQETDPAFFDEMRCRGIDVRAYRPAHLVFGRGSLFPRDHSRVIVADDHAYTGGAAWGDEWLPRELGGQGWHDVCMQLEGPCVEDFAHLFEMRWADANGDNEEPCDYTCGGKYPDLELLADAPGKEDLVYERYLDAIRRARSRVWMCNAYFYPPAEMRDALFDAAARGVDVQVIATGTTDLPIIRRAACADYAYWINQRLRIFEYAHGTLHAKYAVFDDDLCTVGTLNANPTSMRLANEVNVWVHDRTFIQQLTAVFKRDRGKSDEVTLEKARARPIHKRFIDHLACDGLRVIDVLFGPPARQSKIPG</sequence>
<dbReference type="SUPFAM" id="SSF56024">
    <property type="entry name" value="Phospholipase D/nuclease"/>
    <property type="match status" value="2"/>
</dbReference>
<dbReference type="PROSITE" id="PS50035">
    <property type="entry name" value="PLD"/>
    <property type="match status" value="1"/>
</dbReference>
<dbReference type="InterPro" id="IPR001736">
    <property type="entry name" value="PLipase_D/transphosphatidylase"/>
</dbReference>
<evidence type="ECO:0000259" key="2">
    <source>
        <dbReference type="PROSITE" id="PS50035"/>
    </source>
</evidence>
<dbReference type="EMBL" id="ASRX01000036">
    <property type="protein sequence ID" value="EYF04296.1"/>
    <property type="molecule type" value="Genomic_DNA"/>
</dbReference>
<dbReference type="GO" id="GO:0016020">
    <property type="term" value="C:membrane"/>
    <property type="evidence" value="ECO:0007669"/>
    <property type="project" value="TreeGrafter"/>
</dbReference>
<dbReference type="AlphaFoldDB" id="A0A017T6T7"/>
<gene>
    <name evidence="3" type="ORF">CAP_4640</name>
</gene>
<organism evidence="3 4">
    <name type="scientific">Chondromyces apiculatus DSM 436</name>
    <dbReference type="NCBI Taxonomy" id="1192034"/>
    <lineage>
        <taxon>Bacteria</taxon>
        <taxon>Pseudomonadati</taxon>
        <taxon>Myxococcota</taxon>
        <taxon>Polyangia</taxon>
        <taxon>Polyangiales</taxon>
        <taxon>Polyangiaceae</taxon>
        <taxon>Chondromyces</taxon>
    </lineage>
</organism>
<accession>A0A017T6T7</accession>
<dbReference type="Pfam" id="PF13091">
    <property type="entry name" value="PLDc_2"/>
    <property type="match status" value="1"/>
</dbReference>
<feature type="region of interest" description="Disordered" evidence="1">
    <location>
        <begin position="1"/>
        <end position="20"/>
    </location>
</feature>
<dbReference type="Proteomes" id="UP000019678">
    <property type="component" value="Unassembled WGS sequence"/>
</dbReference>
<dbReference type="SMART" id="SM00155">
    <property type="entry name" value="PLDc"/>
    <property type="match status" value="2"/>
</dbReference>
<reference evidence="3 4" key="1">
    <citation type="submission" date="2013-05" db="EMBL/GenBank/DDBJ databases">
        <title>Genome assembly of Chondromyces apiculatus DSM 436.</title>
        <authorList>
            <person name="Sharma G."/>
            <person name="Khatri I."/>
            <person name="Kaur C."/>
            <person name="Mayilraj S."/>
            <person name="Subramanian S."/>
        </authorList>
    </citation>
    <scope>NUCLEOTIDE SEQUENCE [LARGE SCALE GENOMIC DNA]</scope>
    <source>
        <strain evidence="3 4">DSM 436</strain>
    </source>
</reference>
<evidence type="ECO:0000256" key="1">
    <source>
        <dbReference type="SAM" id="MobiDB-lite"/>
    </source>
</evidence>
<dbReference type="InterPro" id="IPR025202">
    <property type="entry name" value="PLD-like_dom"/>
</dbReference>
<dbReference type="RefSeq" id="WP_052375659.1">
    <property type="nucleotide sequence ID" value="NZ_ASRX01000036.1"/>
</dbReference>
<dbReference type="PANTHER" id="PTHR21248">
    <property type="entry name" value="CARDIOLIPIN SYNTHASE"/>
    <property type="match status" value="1"/>
</dbReference>
<dbReference type="eggNOG" id="COG1502">
    <property type="taxonomic scope" value="Bacteria"/>
</dbReference>
<name>A0A017T6T7_9BACT</name>
<dbReference type="STRING" id="1192034.CAP_4640"/>
<protein>
    <submittedName>
        <fullName evidence="3">Cardiolipin synthetase</fullName>
    </submittedName>
</protein>
<dbReference type="OrthoDB" id="9762009at2"/>
<dbReference type="PANTHER" id="PTHR21248:SF23">
    <property type="entry name" value="CARDIOLIPIN SYNTHASE B"/>
    <property type="match status" value="1"/>
</dbReference>
<dbReference type="Gene3D" id="3.30.870.10">
    <property type="entry name" value="Endonuclease Chain A"/>
    <property type="match status" value="2"/>
</dbReference>
<dbReference type="CDD" id="cd09110">
    <property type="entry name" value="PLDc_CLS_1"/>
    <property type="match status" value="1"/>
</dbReference>
<evidence type="ECO:0000313" key="4">
    <source>
        <dbReference type="Proteomes" id="UP000019678"/>
    </source>
</evidence>
<dbReference type="GO" id="GO:0032049">
    <property type="term" value="P:cardiolipin biosynthetic process"/>
    <property type="evidence" value="ECO:0007669"/>
    <property type="project" value="UniProtKB-ARBA"/>
</dbReference>
<proteinExistence type="predicted"/>